<gene>
    <name evidence="3" type="ORF">Sya03_58830</name>
</gene>
<proteinExistence type="predicted"/>
<dbReference type="InterPro" id="IPR050272">
    <property type="entry name" value="Isochorismatase-like_hydrls"/>
</dbReference>
<protein>
    <recommendedName>
        <fullName evidence="2">Isochorismatase-like domain-containing protein</fullName>
    </recommendedName>
</protein>
<dbReference type="Gene3D" id="3.40.50.850">
    <property type="entry name" value="Isochorismatase-like"/>
    <property type="match status" value="1"/>
</dbReference>
<evidence type="ECO:0000313" key="4">
    <source>
        <dbReference type="Proteomes" id="UP000652013"/>
    </source>
</evidence>
<dbReference type="PANTHER" id="PTHR43540">
    <property type="entry name" value="PEROXYUREIDOACRYLATE/UREIDOACRYLATE AMIDOHYDROLASE-RELATED"/>
    <property type="match status" value="1"/>
</dbReference>
<dbReference type="PRINTS" id="PR01398">
    <property type="entry name" value="ISCHRISMTASE"/>
</dbReference>
<reference evidence="3" key="1">
    <citation type="submission" date="2021-01" db="EMBL/GenBank/DDBJ databases">
        <title>Whole genome shotgun sequence of Spirilliplanes yamanashiensis NBRC 15828.</title>
        <authorList>
            <person name="Komaki H."/>
            <person name="Tamura T."/>
        </authorList>
    </citation>
    <scope>NUCLEOTIDE SEQUENCE</scope>
    <source>
        <strain evidence="3">NBRC 15828</strain>
    </source>
</reference>
<comment type="caution">
    <text evidence="3">The sequence shown here is derived from an EMBL/GenBank/DDBJ whole genome shotgun (WGS) entry which is preliminary data.</text>
</comment>
<evidence type="ECO:0000313" key="3">
    <source>
        <dbReference type="EMBL" id="GIJ06531.1"/>
    </source>
</evidence>
<keyword evidence="4" id="KW-1185">Reference proteome</keyword>
<dbReference type="SUPFAM" id="SSF52499">
    <property type="entry name" value="Isochorismatase-like hydrolases"/>
    <property type="match status" value="1"/>
</dbReference>
<evidence type="ECO:0000256" key="1">
    <source>
        <dbReference type="ARBA" id="ARBA00022801"/>
    </source>
</evidence>
<dbReference type="RefSeq" id="WP_203941700.1">
    <property type="nucleotide sequence ID" value="NZ_BAAAGJ010000015.1"/>
</dbReference>
<dbReference type="Pfam" id="PF00857">
    <property type="entry name" value="Isochorismatase"/>
    <property type="match status" value="1"/>
</dbReference>
<evidence type="ECO:0000259" key="2">
    <source>
        <dbReference type="Pfam" id="PF00857"/>
    </source>
</evidence>
<accession>A0A8J3YD53</accession>
<dbReference type="EMBL" id="BOOY01000042">
    <property type="protein sequence ID" value="GIJ06531.1"/>
    <property type="molecule type" value="Genomic_DNA"/>
</dbReference>
<dbReference type="GO" id="GO:0008908">
    <property type="term" value="F:isochorismatase activity"/>
    <property type="evidence" value="ECO:0007669"/>
    <property type="project" value="InterPro"/>
</dbReference>
<dbReference type="PANTHER" id="PTHR43540:SF3">
    <property type="entry name" value="ENTEROBACTIN SYNTHASE COMPONENT B"/>
    <property type="match status" value="1"/>
</dbReference>
<organism evidence="3 4">
    <name type="scientific">Spirilliplanes yamanashiensis</name>
    <dbReference type="NCBI Taxonomy" id="42233"/>
    <lineage>
        <taxon>Bacteria</taxon>
        <taxon>Bacillati</taxon>
        <taxon>Actinomycetota</taxon>
        <taxon>Actinomycetes</taxon>
        <taxon>Micromonosporales</taxon>
        <taxon>Micromonosporaceae</taxon>
        <taxon>Spirilliplanes</taxon>
    </lineage>
</organism>
<sequence length="208" mass="22129">MSLPQIPAYPLPTAAELPAGRVGWTVDPARAVLLVHDMQRHFTGAFAGAEPLGRAIENIAALRKVCADAGVPVVFTRQPGGQTREERGLLLDMWGWGPPATGEAVAFVDELVPGDGDTVVEKRRYSAFVDSPFAEVLGGRDQLVITGIYAHIGVAATACDAFMRGIQAFVVADAVADFSRADHDTALRYVANRCGRVVTVEQTVTALT</sequence>
<dbReference type="AlphaFoldDB" id="A0A8J3YD53"/>
<dbReference type="InterPro" id="IPR000868">
    <property type="entry name" value="Isochorismatase-like_dom"/>
</dbReference>
<dbReference type="InterPro" id="IPR016291">
    <property type="entry name" value="Isochorismatase"/>
</dbReference>
<feature type="domain" description="Isochorismatase-like" evidence="2">
    <location>
        <begin position="32"/>
        <end position="202"/>
    </location>
</feature>
<dbReference type="Proteomes" id="UP000652013">
    <property type="component" value="Unassembled WGS sequence"/>
</dbReference>
<keyword evidence="1" id="KW-0378">Hydrolase</keyword>
<name>A0A8J3YD53_9ACTN</name>
<dbReference type="InterPro" id="IPR036380">
    <property type="entry name" value="Isochorismatase-like_sf"/>
</dbReference>